<feature type="region of interest" description="Disordered" evidence="1">
    <location>
        <begin position="1129"/>
        <end position="1169"/>
    </location>
</feature>
<dbReference type="OrthoDB" id="7161641at2"/>
<evidence type="ECO:0000256" key="2">
    <source>
        <dbReference type="SAM" id="Phobius"/>
    </source>
</evidence>
<keyword evidence="2" id="KW-0812">Transmembrane</keyword>
<dbReference type="KEGG" id="pla:Plav_3269"/>
<dbReference type="AlphaFoldDB" id="A7HY91"/>
<name>A7HY91_PARL1</name>
<feature type="transmembrane region" description="Helical" evidence="2">
    <location>
        <begin position="12"/>
        <end position="31"/>
    </location>
</feature>
<organism evidence="3 4">
    <name type="scientific">Parvibaculum lavamentivorans (strain DS-1 / DSM 13023 / NCIMB 13966)</name>
    <dbReference type="NCBI Taxonomy" id="402881"/>
    <lineage>
        <taxon>Bacteria</taxon>
        <taxon>Pseudomonadati</taxon>
        <taxon>Pseudomonadota</taxon>
        <taxon>Alphaproteobacteria</taxon>
        <taxon>Hyphomicrobiales</taxon>
        <taxon>Parvibaculaceae</taxon>
        <taxon>Parvibaculum</taxon>
    </lineage>
</organism>
<evidence type="ECO:0000313" key="3">
    <source>
        <dbReference type="EMBL" id="ABS64874.1"/>
    </source>
</evidence>
<keyword evidence="4" id="KW-1185">Reference proteome</keyword>
<evidence type="ECO:0000256" key="1">
    <source>
        <dbReference type="SAM" id="MobiDB-lite"/>
    </source>
</evidence>
<sequence>MIRRTSKIALEVIGAAVAVTAVLLGVLAWRLSSGPVSVSILNQMIEDAANPSLQGGSLGIGDTVLIWSAEERELSLRLANVRLTGADGNAIADIPQLAFDLSVPAAFRGMLAPTAIDLYGVSATILRRPGTGITLALAPAGAEQPDPDVSFIGPMLEALVDDNDKSTPLGYLDSVGIRQARLRFVDEVNGVSFDAPSASLTISRGEEGLAGVLSAEVVTGDATVHLEMDGVLPMGDDTARIDARVRDLRPAALAHMSPVFADYAVFDAPITAEGSLRIGRDGALHSARLSLEAGEGQIDLPDPWATKIPLEQAQGEITLDGIARRIELQELTFKAGLHEARLKGAVDYRMGEGLNIASALVDLTAERFHTEVPEFFAGPVDLDTAQLKAEIDFDALRADIEELFLAAGGGGVRLSGSIADAERSPAIRVEGVIEPMPFEALTALWPLPLAKGAREWVAANLYGGNVTGASFDIDLAGGMIADMEAHKPIPAESLRFEFAVNGATMKYLGAMPPMLNVDARGLIEGIRFDAWVSSAVIRQEGIGEIAISEGHFYDEEIHIKGAPGHIAFTASGATADILSLLDHEPLTLISDFGLDPRSVAGTGTLRGQITLPLVKSVTMEQVEVSGKAHVENVAIPEIQKGLSITSGVLDVDVTRAGLSAKGPIGINNAAFLDIEWQEKFSREASPTSVYRLRGDIDDLGRAALGLRLDEFLAGSADIDATLMGDGRSVNRGSIKADLTDSIVKLDYAGWWKKAGAPAITSFDLAFLEDGGYRISNFSLTGEGIEAEGQVTLGDDGRMIAANFPVVKLGSHNDFAFIAHGSEDAALAMDVTGARFDARGILGNLFSGEEPGEDQGAQAALPLLTEAEAADPLRRTELKAYVTQVTGHNDTSFSNARVSMVQVDGRTWSLDVEAADEEGTPLSVRVGPDGNGVRTLAVSSSNAGNIFRSLDFTESVRGGALSASGRYDDTKPGSPLAGVVTIGKFRIVEAPVLANILTLGSLTGIGDTLRGEGILFDHLELPFTVTENRIRIKDARMSGPAIGLTMNGQIDRAADLVDMEGTLVPAYTINSFLGQVPVLGPLIVGREGEGIFAITYGVRGKTDEPTVVVNPLSALAPGFLRRLFEFGSTLPPESASSSENTPSEQRATPPDASSEAEPDLAPPEPPAAQN</sequence>
<reference evidence="3 4" key="1">
    <citation type="journal article" date="2011" name="Stand. Genomic Sci.">
        <title>Complete genome sequence of Parvibaculum lavamentivorans type strain (DS-1(T)).</title>
        <authorList>
            <person name="Schleheck D."/>
            <person name="Weiss M."/>
            <person name="Pitluck S."/>
            <person name="Bruce D."/>
            <person name="Land M.L."/>
            <person name="Han S."/>
            <person name="Saunders E."/>
            <person name="Tapia R."/>
            <person name="Detter C."/>
            <person name="Brettin T."/>
            <person name="Han J."/>
            <person name="Woyke T."/>
            <person name="Goodwin L."/>
            <person name="Pennacchio L."/>
            <person name="Nolan M."/>
            <person name="Cook A.M."/>
            <person name="Kjelleberg S."/>
            <person name="Thomas T."/>
        </authorList>
    </citation>
    <scope>NUCLEOTIDE SEQUENCE [LARGE SCALE GENOMIC DNA]</scope>
    <source>
        <strain evidence="4">DS-1 / DSM 13023 / NCIMB 13966</strain>
    </source>
</reference>
<gene>
    <name evidence="3" type="ordered locus">Plav_3269</name>
</gene>
<proteinExistence type="predicted"/>
<accession>A7HY91</accession>
<feature type="compositionally biased region" description="Pro residues" evidence="1">
    <location>
        <begin position="1159"/>
        <end position="1169"/>
    </location>
</feature>
<protein>
    <recommendedName>
        <fullName evidence="5">DUF3971 domain-containing protein</fullName>
    </recommendedName>
</protein>
<dbReference type="RefSeq" id="WP_012112202.1">
    <property type="nucleotide sequence ID" value="NC_009719.1"/>
</dbReference>
<keyword evidence="2" id="KW-0472">Membrane</keyword>
<dbReference type="eggNOG" id="COG3164">
    <property type="taxonomic scope" value="Bacteria"/>
</dbReference>
<feature type="compositionally biased region" description="Polar residues" evidence="1">
    <location>
        <begin position="1133"/>
        <end position="1145"/>
    </location>
</feature>
<evidence type="ECO:0000313" key="4">
    <source>
        <dbReference type="Proteomes" id="UP000006377"/>
    </source>
</evidence>
<evidence type="ECO:0008006" key="5">
    <source>
        <dbReference type="Google" id="ProtNLM"/>
    </source>
</evidence>
<dbReference type="HOGENOM" id="CLU_007198_0_0_5"/>
<dbReference type="Proteomes" id="UP000006377">
    <property type="component" value="Chromosome"/>
</dbReference>
<dbReference type="EMBL" id="CP000774">
    <property type="protein sequence ID" value="ABS64874.1"/>
    <property type="molecule type" value="Genomic_DNA"/>
</dbReference>
<dbReference type="STRING" id="402881.Plav_3269"/>
<keyword evidence="2" id="KW-1133">Transmembrane helix</keyword>